<dbReference type="InParanoid" id="G7DUE1"/>
<dbReference type="Proteomes" id="UP000009131">
    <property type="component" value="Unassembled WGS sequence"/>
</dbReference>
<dbReference type="EMBL" id="BABT02000028">
    <property type="protein sequence ID" value="GAA94201.1"/>
    <property type="molecule type" value="Genomic_DNA"/>
</dbReference>
<dbReference type="AlphaFoldDB" id="G7DUE1"/>
<accession>G7DUE1</accession>
<dbReference type="InterPro" id="IPR003010">
    <property type="entry name" value="C-N_Hydrolase"/>
</dbReference>
<dbReference type="SUPFAM" id="SSF56317">
    <property type="entry name" value="Carbon-nitrogen hydrolase"/>
    <property type="match status" value="1"/>
</dbReference>
<keyword evidence="4" id="KW-1185">Reference proteome</keyword>
<dbReference type="InterPro" id="IPR001110">
    <property type="entry name" value="UPF0012_CS"/>
</dbReference>
<comment type="caution">
    <text evidence="3">The sequence shown here is derived from an EMBL/GenBank/DDBJ whole genome shotgun (WGS) entry which is preliminary data.</text>
</comment>
<evidence type="ECO:0000259" key="2">
    <source>
        <dbReference type="PROSITE" id="PS50263"/>
    </source>
</evidence>
<dbReference type="STRING" id="764103.G7DUE1"/>
<reference evidence="3 4" key="1">
    <citation type="journal article" date="2011" name="J. Gen. Appl. Microbiol.">
        <title>Draft genome sequencing of the enigmatic basidiomycete Mixia osmundae.</title>
        <authorList>
            <person name="Nishida H."/>
            <person name="Nagatsuka Y."/>
            <person name="Sugiyama J."/>
        </authorList>
    </citation>
    <scope>NUCLEOTIDE SEQUENCE [LARGE SCALE GENOMIC DNA]</scope>
    <source>
        <strain evidence="4">CBS 9802 / IAM 14324 / JCM 22182 / KY 12970</strain>
    </source>
</reference>
<dbReference type="GO" id="GO:0006107">
    <property type="term" value="P:oxaloacetate metabolic process"/>
    <property type="evidence" value="ECO:0007669"/>
    <property type="project" value="TreeGrafter"/>
</dbReference>
<dbReference type="RefSeq" id="XP_014569633.1">
    <property type="nucleotide sequence ID" value="XM_014714147.1"/>
</dbReference>
<dbReference type="PROSITE" id="PS50263">
    <property type="entry name" value="CN_HYDROLASE"/>
    <property type="match status" value="1"/>
</dbReference>
<evidence type="ECO:0000313" key="3">
    <source>
        <dbReference type="EMBL" id="GAA94201.1"/>
    </source>
</evidence>
<protein>
    <recommendedName>
        <fullName evidence="2">CN hydrolase domain-containing protein</fullName>
    </recommendedName>
</protein>
<evidence type="ECO:0000256" key="1">
    <source>
        <dbReference type="ARBA" id="ARBA00022801"/>
    </source>
</evidence>
<reference evidence="3 4" key="2">
    <citation type="journal article" date="2012" name="Open Biol.">
        <title>Characteristics of nucleosomes and linker DNA regions on the genome of the basidiomycete Mixia osmundae revealed by mono- and dinucleosome mapping.</title>
        <authorList>
            <person name="Nishida H."/>
            <person name="Kondo S."/>
            <person name="Matsumoto T."/>
            <person name="Suzuki Y."/>
            <person name="Yoshikawa H."/>
            <person name="Taylor T.D."/>
            <person name="Sugiyama J."/>
        </authorList>
    </citation>
    <scope>NUCLEOTIDE SEQUENCE [LARGE SCALE GENOMIC DNA]</scope>
    <source>
        <strain evidence="4">CBS 9802 / IAM 14324 / JCM 22182 / KY 12970</strain>
    </source>
</reference>
<dbReference type="GO" id="GO:0005739">
    <property type="term" value="C:mitochondrion"/>
    <property type="evidence" value="ECO:0007669"/>
    <property type="project" value="TreeGrafter"/>
</dbReference>
<dbReference type="Gene3D" id="3.60.110.10">
    <property type="entry name" value="Carbon-nitrogen hydrolase"/>
    <property type="match status" value="1"/>
</dbReference>
<proteinExistence type="predicted"/>
<dbReference type="GO" id="GO:0006541">
    <property type="term" value="P:glutamine metabolic process"/>
    <property type="evidence" value="ECO:0007669"/>
    <property type="project" value="TreeGrafter"/>
</dbReference>
<dbReference type="PROSITE" id="PS01227">
    <property type="entry name" value="UPF0012"/>
    <property type="match status" value="1"/>
</dbReference>
<dbReference type="InterPro" id="IPR036526">
    <property type="entry name" value="C-N_Hydrolase_sf"/>
</dbReference>
<dbReference type="InterPro" id="IPR045254">
    <property type="entry name" value="Nit1/2_C-N_Hydrolase"/>
</dbReference>
<dbReference type="PANTHER" id="PTHR23088">
    <property type="entry name" value="NITRILASE-RELATED"/>
    <property type="match status" value="1"/>
</dbReference>
<organism evidence="3 4">
    <name type="scientific">Mixia osmundae (strain CBS 9802 / IAM 14324 / JCM 22182 / KY 12970)</name>
    <dbReference type="NCBI Taxonomy" id="764103"/>
    <lineage>
        <taxon>Eukaryota</taxon>
        <taxon>Fungi</taxon>
        <taxon>Dikarya</taxon>
        <taxon>Basidiomycota</taxon>
        <taxon>Pucciniomycotina</taxon>
        <taxon>Mixiomycetes</taxon>
        <taxon>Mixiales</taxon>
        <taxon>Mixiaceae</taxon>
        <taxon>Mixia</taxon>
    </lineage>
</organism>
<dbReference type="OrthoDB" id="10250282at2759"/>
<dbReference type="GO" id="GO:0006528">
    <property type="term" value="P:asparagine metabolic process"/>
    <property type="evidence" value="ECO:0007669"/>
    <property type="project" value="TreeGrafter"/>
</dbReference>
<dbReference type="eggNOG" id="KOG0806">
    <property type="taxonomic scope" value="Eukaryota"/>
</dbReference>
<evidence type="ECO:0000313" key="4">
    <source>
        <dbReference type="Proteomes" id="UP000009131"/>
    </source>
</evidence>
<name>G7DUE1_MIXOS</name>
<dbReference type="CDD" id="cd07572">
    <property type="entry name" value="nit"/>
    <property type="match status" value="1"/>
</dbReference>
<sequence>MASPSQQRALHTVQRVQGSSFDIALIQLGDIGTDKAKNIDNARRKMDEAMQVKQPPHLLVLPECFNSPYGVDFFPEYAETIPFRPGQTQPTLHEKAVSAGSPSVDMLSRTARDHKIWLIGGSIPERDASTGKLYNTATVYNTAGDLIAVHRKLHLFDIDIPGGITFKESQTLTGGDRVTLVDTDMGRLGLGICYDLRFPEMAMIAARKGAMAMIYPGAFNTTTGPPYWEILQRARAVDNQIFVAACSPARPESGYPAYGFSMVTDPTGKVIAGAKEAPETVYACIDVETINKTRQGVPITAQRRFDAYPDVASGTSS</sequence>
<dbReference type="GO" id="GO:0050152">
    <property type="term" value="F:omega-amidase activity"/>
    <property type="evidence" value="ECO:0007669"/>
    <property type="project" value="TreeGrafter"/>
</dbReference>
<dbReference type="Pfam" id="PF00795">
    <property type="entry name" value="CN_hydrolase"/>
    <property type="match status" value="1"/>
</dbReference>
<gene>
    <name evidence="3" type="primary">Mo00849</name>
    <name evidence="3" type="ORF">E5Q_00849</name>
</gene>
<feature type="domain" description="CN hydrolase" evidence="2">
    <location>
        <begin position="21"/>
        <end position="287"/>
    </location>
</feature>
<dbReference type="PANTHER" id="PTHR23088:SF30">
    <property type="entry name" value="OMEGA-AMIDASE NIT2"/>
    <property type="match status" value="1"/>
</dbReference>
<keyword evidence="1" id="KW-0378">Hydrolase</keyword>
<dbReference type="FunCoup" id="G7DUE1">
    <property type="interactions" value="245"/>
</dbReference>
<dbReference type="OMA" id="MQSKPYA"/>
<dbReference type="HOGENOM" id="CLU_030130_1_0_1"/>